<keyword evidence="1" id="KW-0812">Transmembrane</keyword>
<proteinExistence type="predicted"/>
<keyword evidence="1" id="KW-1133">Transmembrane helix</keyword>
<evidence type="ECO:0000313" key="2">
    <source>
        <dbReference type="EMBL" id="RVD93340.1"/>
    </source>
</evidence>
<accession>A0A437AQ70</accession>
<protein>
    <submittedName>
        <fullName evidence="2">Uncharacterized protein</fullName>
    </submittedName>
</protein>
<dbReference type="VEuPathDB" id="MicrosporidiaDB:TUBRATIS_001300"/>
<dbReference type="AlphaFoldDB" id="A0A437AQ70"/>
<comment type="caution">
    <text evidence="2">The sequence shown here is derived from an EMBL/GenBank/DDBJ whole genome shotgun (WGS) entry which is preliminary data.</text>
</comment>
<organism evidence="2 3">
    <name type="scientific">Tubulinosema ratisbonensis</name>
    <dbReference type="NCBI Taxonomy" id="291195"/>
    <lineage>
        <taxon>Eukaryota</taxon>
        <taxon>Fungi</taxon>
        <taxon>Fungi incertae sedis</taxon>
        <taxon>Microsporidia</taxon>
        <taxon>Tubulinosematoidea</taxon>
        <taxon>Tubulinosematidae</taxon>
        <taxon>Tubulinosema</taxon>
    </lineage>
</organism>
<name>A0A437AQ70_9MICR</name>
<dbReference type="Proteomes" id="UP000282876">
    <property type="component" value="Unassembled WGS sequence"/>
</dbReference>
<gene>
    <name evidence="2" type="ORF">TUBRATIS_001300</name>
</gene>
<keyword evidence="3" id="KW-1185">Reference proteome</keyword>
<sequence>KEHVNQTKEMFNSFLGEYAKQVKEIFSNKFERYNQIVRKSFLFNDLEEQKAYFQVWLANLIYNKTNSLLIILFPEIKFILNKIKQTNNLRLHYKRTHFFFSLLVFKLNYNLPRFKYEFEKISKNKNFLITDSKFINLFVLEMRCLIYFYGVSLFVNVYIIKLFLFKAFVCYTRSHNPKLHEYFLFNEYTIFEDLNHLFDQISANFKPSTNFYLSKEGEFCKETKLHILEISDKLISEEIYKLSEENKLKLINQNKMNNDQEAITFESKNRDIIKKVTIVFDEFFKSFKK</sequence>
<reference evidence="2 3" key="1">
    <citation type="submission" date="2018-10" db="EMBL/GenBank/DDBJ databases">
        <title>Draft genome sequence of the microsporidian Tubulinosema ratisbonensis.</title>
        <authorList>
            <person name="Polonais V."/>
            <person name="Peyretaillade E."/>
            <person name="Niehus S."/>
            <person name="Wawrzyniak I."/>
            <person name="Franchet A."/>
            <person name="Gaspin C."/>
            <person name="Reichstadt M."/>
            <person name="Belser C."/>
            <person name="Labadie K."/>
            <person name="Delbac F."/>
            <person name="Ferrandon D."/>
        </authorList>
    </citation>
    <scope>NUCLEOTIDE SEQUENCE [LARGE SCALE GENOMIC DNA]</scope>
    <source>
        <strain evidence="2 3">Franzen</strain>
    </source>
</reference>
<evidence type="ECO:0000256" key="1">
    <source>
        <dbReference type="SAM" id="Phobius"/>
    </source>
</evidence>
<feature type="non-terminal residue" evidence="2">
    <location>
        <position position="1"/>
    </location>
</feature>
<keyword evidence="1" id="KW-0472">Membrane</keyword>
<feature type="transmembrane region" description="Helical" evidence="1">
    <location>
        <begin position="146"/>
        <end position="169"/>
    </location>
</feature>
<evidence type="ECO:0000313" key="3">
    <source>
        <dbReference type="Proteomes" id="UP000282876"/>
    </source>
</evidence>
<dbReference type="EMBL" id="RCSS01000041">
    <property type="protein sequence ID" value="RVD93340.1"/>
    <property type="molecule type" value="Genomic_DNA"/>
</dbReference>